<dbReference type="EMBL" id="JAIGNK010000002">
    <property type="protein sequence ID" value="MBX7458187.1"/>
    <property type="molecule type" value="Genomic_DNA"/>
</dbReference>
<evidence type="ECO:0000313" key="3">
    <source>
        <dbReference type="Proteomes" id="UP000783253"/>
    </source>
</evidence>
<comment type="similarity">
    <text evidence="1">Belongs to the lycopene cyclase family.</text>
</comment>
<dbReference type="NCBIfam" id="TIGR01789">
    <property type="entry name" value="lycopene_cycl"/>
    <property type="match status" value="1"/>
</dbReference>
<gene>
    <name evidence="2" type="primary">crtY</name>
    <name evidence="2" type="ORF">K3152_08005</name>
</gene>
<protein>
    <submittedName>
        <fullName evidence="2">Lycopene beta-cyclase CrtY</fullName>
        <ecNumber evidence="2">5.5.1.19</ecNumber>
    </submittedName>
</protein>
<evidence type="ECO:0000313" key="2">
    <source>
        <dbReference type="EMBL" id="MBX7458187.1"/>
    </source>
</evidence>
<reference evidence="2 3" key="1">
    <citation type="submission" date="2021-08" db="EMBL/GenBank/DDBJ databases">
        <title>Comparative Genomics Analysis of the Genus Qipengyuania Reveals Extensive Genetic Diversity and Metabolic Versatility, Including the Description of Fifteen Novel Species.</title>
        <authorList>
            <person name="Liu Y."/>
        </authorList>
    </citation>
    <scope>NUCLEOTIDE SEQUENCE [LARGE SCALE GENOMIC DNA]</scope>
    <source>
        <strain evidence="2 3">1NDH17</strain>
    </source>
</reference>
<keyword evidence="3" id="KW-1185">Reference proteome</keyword>
<sequence>MSGQSSLDIAIVGGGLAGGLLALALQRHAPELSFALFEAGEAYGGNHRWSWFEHDLDTAGNALLAPFPKAEWTGGNDVRFPAHSRRLDSNYRSLDSRDFDAGLRKLLPQQSIRTGSKVVGLDGSGITLESGERIAARAVVDCRDAVPSEHLTGGWQVFLGQHLRTAAPHGIERPVIMDATVEQPGAYRFVYLLPLDPDEIFVEDTYYADSPELDAETLRQRIEDYVTAKGWKVEVVHEETGVLPVITGGDFEAYRASLTTPGVALAGARGGFVHPLTSYTVPIAVRNALAIAEAARNDLVSLPHLVESRAQDHWRGTAYYRLLGKMLFEAAEPSERYRVFERFYRLPEPLISRFYAARSTPLDKMRILTGKPPVSVSRAIRALLGKGAPLVQGKSP</sequence>
<proteinExistence type="inferred from homology"/>
<dbReference type="InterPro" id="IPR008461">
    <property type="entry name" value="CrtY"/>
</dbReference>
<dbReference type="Pfam" id="PF05834">
    <property type="entry name" value="Lycopene_cycl"/>
    <property type="match status" value="1"/>
</dbReference>
<comment type="caution">
    <text evidence="2">The sequence shown here is derived from an EMBL/GenBank/DDBJ whole genome shotgun (WGS) entry which is preliminary data.</text>
</comment>
<dbReference type="RefSeq" id="WP_221573564.1">
    <property type="nucleotide sequence ID" value="NZ_JAIGNK010000002.1"/>
</dbReference>
<dbReference type="GO" id="GO:0016853">
    <property type="term" value="F:isomerase activity"/>
    <property type="evidence" value="ECO:0007669"/>
    <property type="project" value="UniProtKB-KW"/>
</dbReference>
<dbReference type="InterPro" id="IPR036188">
    <property type="entry name" value="FAD/NAD-bd_sf"/>
</dbReference>
<dbReference type="InterPro" id="IPR010108">
    <property type="entry name" value="Lycopene_cyclase_b/e"/>
</dbReference>
<dbReference type="Proteomes" id="UP000783253">
    <property type="component" value="Unassembled WGS sequence"/>
</dbReference>
<dbReference type="NCBIfam" id="TIGR01790">
    <property type="entry name" value="carotene-cycl"/>
    <property type="match status" value="1"/>
</dbReference>
<dbReference type="Gene3D" id="3.50.50.60">
    <property type="entry name" value="FAD/NAD(P)-binding domain"/>
    <property type="match status" value="1"/>
</dbReference>
<evidence type="ECO:0000256" key="1">
    <source>
        <dbReference type="ARBA" id="ARBA00006599"/>
    </source>
</evidence>
<organism evidence="2 3">
    <name type="scientific">Qipengyuania polymorpha</name>
    <dbReference type="NCBI Taxonomy" id="2867234"/>
    <lineage>
        <taxon>Bacteria</taxon>
        <taxon>Pseudomonadati</taxon>
        <taxon>Pseudomonadota</taxon>
        <taxon>Alphaproteobacteria</taxon>
        <taxon>Sphingomonadales</taxon>
        <taxon>Erythrobacteraceae</taxon>
        <taxon>Qipengyuania</taxon>
    </lineage>
</organism>
<name>A0ABS7J0D8_9SPHN</name>
<dbReference type="SUPFAM" id="SSF51905">
    <property type="entry name" value="FAD/NAD(P)-binding domain"/>
    <property type="match status" value="1"/>
</dbReference>
<keyword evidence="2" id="KW-0413">Isomerase</keyword>
<dbReference type="EC" id="5.5.1.19" evidence="2"/>
<accession>A0ABS7J0D8</accession>